<dbReference type="GO" id="GO:0004016">
    <property type="term" value="F:adenylate cyclase activity"/>
    <property type="evidence" value="ECO:0007669"/>
    <property type="project" value="TreeGrafter"/>
</dbReference>
<dbReference type="AlphaFoldDB" id="A0A9N8HJU3"/>
<evidence type="ECO:0000256" key="16">
    <source>
        <dbReference type="SAM" id="SignalP"/>
    </source>
</evidence>
<dbReference type="PROSITE" id="PS00108">
    <property type="entry name" value="PROTEIN_KINASE_ST"/>
    <property type="match status" value="1"/>
</dbReference>
<evidence type="ECO:0000256" key="9">
    <source>
        <dbReference type="ARBA" id="ARBA00023136"/>
    </source>
</evidence>
<dbReference type="PROSITE" id="PS50125">
    <property type="entry name" value="GUANYLATE_CYCLASE_2"/>
    <property type="match status" value="1"/>
</dbReference>
<dbReference type="GO" id="GO:0005524">
    <property type="term" value="F:ATP binding"/>
    <property type="evidence" value="ECO:0007669"/>
    <property type="project" value="UniProtKB-UniRule"/>
</dbReference>
<feature type="region of interest" description="Disordered" evidence="15">
    <location>
        <begin position="1153"/>
        <end position="1196"/>
    </location>
</feature>
<comment type="similarity">
    <text evidence="13">Belongs to the adenylyl cyclase class-4/guanylyl cyclase family.</text>
</comment>
<evidence type="ECO:0000256" key="1">
    <source>
        <dbReference type="ARBA" id="ARBA00004479"/>
    </source>
</evidence>
<keyword evidence="9" id="KW-0472">Membrane</keyword>
<evidence type="ECO:0000256" key="3">
    <source>
        <dbReference type="ARBA" id="ARBA00022527"/>
    </source>
</evidence>
<keyword evidence="8" id="KW-1133">Transmembrane helix</keyword>
<dbReference type="SMART" id="SM00220">
    <property type="entry name" value="S_TKc"/>
    <property type="match status" value="1"/>
</dbReference>
<dbReference type="InterPro" id="IPR028082">
    <property type="entry name" value="Peripla_BP_I"/>
</dbReference>
<name>A0A9N8HJU3_9STRA</name>
<keyword evidence="6 12" id="KW-0547">Nucleotide-binding</keyword>
<keyword evidence="19" id="KW-0418">Kinase</keyword>
<feature type="domain" description="Guanylate cyclase" evidence="18">
    <location>
        <begin position="926"/>
        <end position="1058"/>
    </location>
</feature>
<dbReference type="InterPro" id="IPR000719">
    <property type="entry name" value="Prot_kinase_dom"/>
</dbReference>
<keyword evidence="19" id="KW-0808">Transferase</keyword>
<dbReference type="InterPro" id="IPR018297">
    <property type="entry name" value="A/G_cyclase_CS"/>
</dbReference>
<accession>A0A9N8HJU3</accession>
<dbReference type="GO" id="GO:0007168">
    <property type="term" value="P:receptor guanylyl cyclase signaling pathway"/>
    <property type="evidence" value="ECO:0007669"/>
    <property type="project" value="TreeGrafter"/>
</dbReference>
<dbReference type="GO" id="GO:0001653">
    <property type="term" value="F:peptide receptor activity"/>
    <property type="evidence" value="ECO:0007669"/>
    <property type="project" value="TreeGrafter"/>
</dbReference>
<evidence type="ECO:0000256" key="5">
    <source>
        <dbReference type="ARBA" id="ARBA00022729"/>
    </source>
</evidence>
<evidence type="ECO:0000256" key="8">
    <source>
        <dbReference type="ARBA" id="ARBA00022989"/>
    </source>
</evidence>
<dbReference type="InterPro" id="IPR028081">
    <property type="entry name" value="Leu-bd"/>
</dbReference>
<evidence type="ECO:0000256" key="15">
    <source>
        <dbReference type="SAM" id="MobiDB-lite"/>
    </source>
</evidence>
<dbReference type="InterPro" id="IPR011009">
    <property type="entry name" value="Kinase-like_dom_sf"/>
</dbReference>
<evidence type="ECO:0000259" key="17">
    <source>
        <dbReference type="PROSITE" id="PS50011"/>
    </source>
</evidence>
<evidence type="ECO:0000256" key="4">
    <source>
        <dbReference type="ARBA" id="ARBA00022692"/>
    </source>
</evidence>
<dbReference type="CDD" id="cd07302">
    <property type="entry name" value="CHD"/>
    <property type="match status" value="1"/>
</dbReference>
<feature type="region of interest" description="Disordered" evidence="15">
    <location>
        <begin position="1106"/>
        <end position="1129"/>
    </location>
</feature>
<dbReference type="PANTHER" id="PTHR11920">
    <property type="entry name" value="GUANYLYL CYCLASE"/>
    <property type="match status" value="1"/>
</dbReference>
<feature type="compositionally biased region" description="Basic and acidic residues" evidence="15">
    <location>
        <begin position="1111"/>
        <end position="1123"/>
    </location>
</feature>
<evidence type="ECO:0000256" key="2">
    <source>
        <dbReference type="ARBA" id="ARBA00012202"/>
    </source>
</evidence>
<evidence type="ECO:0000256" key="12">
    <source>
        <dbReference type="PROSITE-ProRule" id="PRU10141"/>
    </source>
</evidence>
<dbReference type="Pfam" id="PF13458">
    <property type="entry name" value="Peripla_BP_6"/>
    <property type="match status" value="1"/>
</dbReference>
<dbReference type="GO" id="GO:0005886">
    <property type="term" value="C:plasma membrane"/>
    <property type="evidence" value="ECO:0007669"/>
    <property type="project" value="TreeGrafter"/>
</dbReference>
<dbReference type="PROSITE" id="PS00107">
    <property type="entry name" value="PROTEIN_KINASE_ATP"/>
    <property type="match status" value="1"/>
</dbReference>
<dbReference type="PROSITE" id="PS00452">
    <property type="entry name" value="GUANYLATE_CYCLASE_1"/>
    <property type="match status" value="1"/>
</dbReference>
<comment type="caution">
    <text evidence="19">The sequence shown here is derived from an EMBL/GenBank/DDBJ whole genome shotgun (WGS) entry which is preliminary data.</text>
</comment>
<feature type="chain" id="PRO_5040327064" description="Guanylate cyclase" evidence="16">
    <location>
        <begin position="23"/>
        <end position="1217"/>
    </location>
</feature>
<dbReference type="PROSITE" id="PS50011">
    <property type="entry name" value="PROTEIN_KINASE_DOM"/>
    <property type="match status" value="1"/>
</dbReference>
<dbReference type="InterPro" id="IPR001054">
    <property type="entry name" value="A/G_cyclase"/>
</dbReference>
<dbReference type="GO" id="GO:0035556">
    <property type="term" value="P:intracellular signal transduction"/>
    <property type="evidence" value="ECO:0007669"/>
    <property type="project" value="InterPro"/>
</dbReference>
<protein>
    <recommendedName>
        <fullName evidence="2 14">Guanylate cyclase</fullName>
        <ecNumber evidence="2 14">4.6.1.2</ecNumber>
    </recommendedName>
</protein>
<evidence type="ECO:0000259" key="18">
    <source>
        <dbReference type="PROSITE" id="PS50125"/>
    </source>
</evidence>
<keyword evidence="5 16" id="KW-0732">Signal</keyword>
<dbReference type="GO" id="GO:0004383">
    <property type="term" value="F:guanylate cyclase activity"/>
    <property type="evidence" value="ECO:0007669"/>
    <property type="project" value="UniProtKB-EC"/>
</dbReference>
<dbReference type="SMART" id="SM00044">
    <property type="entry name" value="CYCc"/>
    <property type="match status" value="1"/>
</dbReference>
<evidence type="ECO:0000256" key="11">
    <source>
        <dbReference type="ARBA" id="ARBA00023293"/>
    </source>
</evidence>
<evidence type="ECO:0000313" key="20">
    <source>
        <dbReference type="Proteomes" id="UP001153069"/>
    </source>
</evidence>
<gene>
    <name evidence="19" type="ORF">SEMRO_790_G202800.1</name>
</gene>
<proteinExistence type="inferred from homology"/>
<evidence type="ECO:0000256" key="10">
    <source>
        <dbReference type="ARBA" id="ARBA00023239"/>
    </source>
</evidence>
<dbReference type="SUPFAM" id="SSF53822">
    <property type="entry name" value="Periplasmic binding protein-like I"/>
    <property type="match status" value="1"/>
</dbReference>
<dbReference type="SUPFAM" id="SSF55073">
    <property type="entry name" value="Nucleotide cyclase"/>
    <property type="match status" value="1"/>
</dbReference>
<evidence type="ECO:0000256" key="14">
    <source>
        <dbReference type="RuleBase" id="RU003431"/>
    </source>
</evidence>
<dbReference type="Pfam" id="PF07714">
    <property type="entry name" value="PK_Tyr_Ser-Thr"/>
    <property type="match status" value="1"/>
</dbReference>
<dbReference type="InterPro" id="IPR008271">
    <property type="entry name" value="Ser/Thr_kinase_AS"/>
</dbReference>
<reference evidence="19" key="1">
    <citation type="submission" date="2020-06" db="EMBL/GenBank/DDBJ databases">
        <authorList>
            <consortium name="Plant Systems Biology data submission"/>
        </authorList>
    </citation>
    <scope>NUCLEOTIDE SEQUENCE</scope>
    <source>
        <strain evidence="19">D6</strain>
    </source>
</reference>
<dbReference type="FunFam" id="3.30.70.1230:FF:000030">
    <property type="entry name" value="Si:ch211-215j19.12"/>
    <property type="match status" value="1"/>
</dbReference>
<keyword evidence="11 14" id="KW-0141">cGMP biosynthesis</keyword>
<feature type="compositionally biased region" description="Low complexity" evidence="15">
    <location>
        <begin position="1180"/>
        <end position="1189"/>
    </location>
</feature>
<evidence type="ECO:0000313" key="19">
    <source>
        <dbReference type="EMBL" id="CAB9516536.1"/>
    </source>
</evidence>
<dbReference type="SUPFAM" id="SSF56112">
    <property type="entry name" value="Protein kinase-like (PK-like)"/>
    <property type="match status" value="1"/>
</dbReference>
<dbReference type="Gene3D" id="1.10.510.10">
    <property type="entry name" value="Transferase(Phosphotransferase) domain 1"/>
    <property type="match status" value="1"/>
</dbReference>
<keyword evidence="20" id="KW-1185">Reference proteome</keyword>
<dbReference type="GO" id="GO:0004674">
    <property type="term" value="F:protein serine/threonine kinase activity"/>
    <property type="evidence" value="ECO:0007669"/>
    <property type="project" value="UniProtKB-KW"/>
</dbReference>
<dbReference type="EC" id="4.6.1.2" evidence="2 14"/>
<dbReference type="Gene3D" id="3.40.50.2300">
    <property type="match status" value="2"/>
</dbReference>
<dbReference type="Gene3D" id="3.30.200.20">
    <property type="entry name" value="Phosphorylase Kinase, domain 1"/>
    <property type="match status" value="1"/>
</dbReference>
<keyword evidence="4" id="KW-0812">Transmembrane</keyword>
<evidence type="ECO:0000256" key="6">
    <source>
        <dbReference type="ARBA" id="ARBA00022741"/>
    </source>
</evidence>
<feature type="domain" description="Protein kinase" evidence="17">
    <location>
        <begin position="546"/>
        <end position="881"/>
    </location>
</feature>
<sequence>MLLLSRCLLGLTVTLLVRVCQGDDSIAEVLPTGSVVSILRSVDTSVVSAITNRTCVFDGGRILLAGPSSLEQGDKYYFQCYRQRLGYQLVLDYVNVHRCGAKVNGKHYKLDLQTFDDQSSTELTEAIAHKLVKADNVDMMVAGYSSALTKPLSTVVTQHNANASEPRLLMCAGSALTSNFADRPYVFTTAPPVGKFLVPAFAGLAEHTDAKTVATIWEDVGFTTAACAVAPDLAAQYNFEIISQTQVPQTPNASVLEPVARNLSQINPDIVITCVYDCVPWNTAMRNVQWSPKAQVYTICVGGQDFREALGTDVEHVMGVAIWAESVRATDALTGWTTQEYSRRFQELSSDTVVVEAATLGSALISVAVQTMEATNTISNATVLANHLNTQTFPTMLGELQFDENGQGDYALTLLQNDRAWVAQTVFPPEKQSAHIVYPMPTWDGRDCVHVSDCERIYNYTCDTQSGMCICPQGYTSTGVGITAHCTADTLFATASANAWSSPGTIIGIVAAGLVAIAITVWAVMEQKKRKNDAVWKVDKQELKFEEPPVVVGRGTFGVVLLAEYRGTEVAVKRVIPPKKGGGSGKHSGVLTTSGMGTVSLTNGGDDQKLGSMSLSNGADDPKLLGSMSISNTNHLGSTSMGGGGGASKYTLGFGSTTKAERRKLEKDFISEMRYLSKLRHPCITTVMGAVIKKGEDPMLVMEYMEHGSLYDILHNNTMVLEGEILLPIIRDISSGLRFLHASNPQIIHGDLKAANILIDSKFRAKVADFGLSQKHSLGVAAGTPFWMAPELLRGTSVNTAATDMYAYGIILYEVFSRKDPYEGEDPKEVLKLVADPNIHKRPPVPKDCPPLIEGLMSDCLVQDPQERPTFEEVNMRVKRMDCSKVDNGASKDRATISLFDIFPRHIAEALRDGREVASEHKEMVTIFFCDIVGFTTISSTLEPKKVAHMLDRLYTKFDQLSHEHDIFKVETIGDAYMAVTNLVKDQPDDHTKRIANFAIDAIEAANDTRVDLDDPSKGYVNIRVGFHSGPVVADVVGSRNPRYCLFGDTVNTASRMESTSKENCIHCSEIAYKNLKKQDDTIKTYLRGMTEVKGKGKMKTYWIHTAGPESGEKRRSQRRHTEGPNTLPKALHRVSEVTEDNLSAAFLSEAFMDEPDSDDGSAAPPERAQVDIEAPPFSPQEQPQPQKPEGGLAGFIEKSSRLFRLGEEVYQDEVSV</sequence>
<dbReference type="InterPro" id="IPR017441">
    <property type="entry name" value="Protein_kinase_ATP_BS"/>
</dbReference>
<dbReference type="InterPro" id="IPR029787">
    <property type="entry name" value="Nucleotide_cyclase"/>
</dbReference>
<dbReference type="EMBL" id="CAICTM010000789">
    <property type="protein sequence ID" value="CAB9516536.1"/>
    <property type="molecule type" value="Genomic_DNA"/>
</dbReference>
<comment type="subcellular location">
    <subcellularLocation>
        <location evidence="1">Membrane</location>
        <topology evidence="1">Single-pass type I membrane protein</topology>
    </subcellularLocation>
</comment>
<keyword evidence="7 12" id="KW-0067">ATP-binding</keyword>
<dbReference type="OrthoDB" id="43601at2759"/>
<dbReference type="InterPro" id="IPR050401">
    <property type="entry name" value="Cyclic_nucleotide_synthase"/>
</dbReference>
<keyword evidence="10 13" id="KW-0456">Lyase</keyword>
<keyword evidence="3" id="KW-0723">Serine/threonine-protein kinase</keyword>
<evidence type="ECO:0000256" key="7">
    <source>
        <dbReference type="ARBA" id="ARBA00022840"/>
    </source>
</evidence>
<dbReference type="Gene3D" id="3.30.70.1230">
    <property type="entry name" value="Nucleotide cyclase"/>
    <property type="match status" value="1"/>
</dbReference>
<feature type="binding site" evidence="12">
    <location>
        <position position="573"/>
    </location>
    <ligand>
        <name>ATP</name>
        <dbReference type="ChEBI" id="CHEBI:30616"/>
    </ligand>
</feature>
<dbReference type="CDD" id="cd13999">
    <property type="entry name" value="STKc_MAP3K-like"/>
    <property type="match status" value="1"/>
</dbReference>
<comment type="catalytic activity">
    <reaction evidence="14">
        <text>GTP = 3',5'-cyclic GMP + diphosphate</text>
        <dbReference type="Rhea" id="RHEA:13665"/>
        <dbReference type="ChEBI" id="CHEBI:33019"/>
        <dbReference type="ChEBI" id="CHEBI:37565"/>
        <dbReference type="ChEBI" id="CHEBI:57746"/>
        <dbReference type="EC" id="4.6.1.2"/>
    </reaction>
</comment>
<dbReference type="Pfam" id="PF00211">
    <property type="entry name" value="Guanylate_cyc"/>
    <property type="match status" value="1"/>
</dbReference>
<feature type="signal peptide" evidence="16">
    <location>
        <begin position="1"/>
        <end position="22"/>
    </location>
</feature>
<organism evidence="19 20">
    <name type="scientific">Seminavis robusta</name>
    <dbReference type="NCBI Taxonomy" id="568900"/>
    <lineage>
        <taxon>Eukaryota</taxon>
        <taxon>Sar</taxon>
        <taxon>Stramenopiles</taxon>
        <taxon>Ochrophyta</taxon>
        <taxon>Bacillariophyta</taxon>
        <taxon>Bacillariophyceae</taxon>
        <taxon>Bacillariophycidae</taxon>
        <taxon>Naviculales</taxon>
        <taxon>Naviculaceae</taxon>
        <taxon>Seminavis</taxon>
    </lineage>
</organism>
<evidence type="ECO:0000256" key="13">
    <source>
        <dbReference type="RuleBase" id="RU000405"/>
    </source>
</evidence>
<dbReference type="InterPro" id="IPR001245">
    <property type="entry name" value="Ser-Thr/Tyr_kinase_cat_dom"/>
</dbReference>
<dbReference type="PANTHER" id="PTHR11920:SF335">
    <property type="entry name" value="GUANYLATE CYCLASE"/>
    <property type="match status" value="1"/>
</dbReference>
<dbReference type="PRINTS" id="PR00109">
    <property type="entry name" value="TYRKINASE"/>
</dbReference>
<dbReference type="Proteomes" id="UP001153069">
    <property type="component" value="Unassembled WGS sequence"/>
</dbReference>